<keyword evidence="2" id="KW-1185">Reference proteome</keyword>
<evidence type="ECO:0000313" key="1">
    <source>
        <dbReference type="EMBL" id="KAK6736514.1"/>
    </source>
</evidence>
<sequence length="98" mass="10585">MDKGGTLQLKSSKKGIFKAFFATIVEKAKPSTAELLGLAAVVLCLNYRPADFLLQVCPCSMLHAHVVSHIGIPSSVGHRNLFINTDVFIPECCETAPQ</sequence>
<evidence type="ECO:0000313" key="2">
    <source>
        <dbReference type="Proteomes" id="UP001303046"/>
    </source>
</evidence>
<organism evidence="1 2">
    <name type="scientific">Necator americanus</name>
    <name type="common">Human hookworm</name>
    <dbReference type="NCBI Taxonomy" id="51031"/>
    <lineage>
        <taxon>Eukaryota</taxon>
        <taxon>Metazoa</taxon>
        <taxon>Ecdysozoa</taxon>
        <taxon>Nematoda</taxon>
        <taxon>Chromadorea</taxon>
        <taxon>Rhabditida</taxon>
        <taxon>Rhabditina</taxon>
        <taxon>Rhabditomorpha</taxon>
        <taxon>Strongyloidea</taxon>
        <taxon>Ancylostomatidae</taxon>
        <taxon>Bunostominae</taxon>
        <taxon>Necator</taxon>
    </lineage>
</organism>
<gene>
    <name evidence="1" type="primary">Necator_chrII.g7082</name>
    <name evidence="1" type="ORF">RB195_019289</name>
</gene>
<protein>
    <submittedName>
        <fullName evidence="1">Uncharacterized protein</fullName>
    </submittedName>
</protein>
<comment type="caution">
    <text evidence="1">The sequence shown here is derived from an EMBL/GenBank/DDBJ whole genome shotgun (WGS) entry which is preliminary data.</text>
</comment>
<reference evidence="1 2" key="1">
    <citation type="submission" date="2023-08" db="EMBL/GenBank/DDBJ databases">
        <title>A Necator americanus chromosomal reference genome.</title>
        <authorList>
            <person name="Ilik V."/>
            <person name="Petrzelkova K.J."/>
            <person name="Pardy F."/>
            <person name="Fuh T."/>
            <person name="Niatou-Singa F.S."/>
            <person name="Gouil Q."/>
            <person name="Baker L."/>
            <person name="Ritchie M.E."/>
            <person name="Jex A.R."/>
            <person name="Gazzola D."/>
            <person name="Li H."/>
            <person name="Toshio Fujiwara R."/>
            <person name="Zhan B."/>
            <person name="Aroian R.V."/>
            <person name="Pafco B."/>
            <person name="Schwarz E.M."/>
        </authorList>
    </citation>
    <scope>NUCLEOTIDE SEQUENCE [LARGE SCALE GENOMIC DNA]</scope>
    <source>
        <strain evidence="1 2">Aroian</strain>
        <tissue evidence="1">Whole animal</tissue>
    </source>
</reference>
<proteinExistence type="predicted"/>
<accession>A0ABR1CEG2</accession>
<name>A0ABR1CEG2_NECAM</name>
<dbReference type="Proteomes" id="UP001303046">
    <property type="component" value="Unassembled WGS sequence"/>
</dbReference>
<dbReference type="EMBL" id="JAVFWL010000002">
    <property type="protein sequence ID" value="KAK6736514.1"/>
    <property type="molecule type" value="Genomic_DNA"/>
</dbReference>